<evidence type="ECO:0000256" key="8">
    <source>
        <dbReference type="RuleBase" id="RU003375"/>
    </source>
</evidence>
<dbReference type="Gene3D" id="1.20.120.80">
    <property type="entry name" value="Cytochrome c oxidase, subunit III, four-helix bundle"/>
    <property type="match status" value="1"/>
</dbReference>
<keyword evidence="8 11" id="KW-0496">Mitochondrion</keyword>
<feature type="domain" description="Heme-copper oxidase subunit III family profile" evidence="10">
    <location>
        <begin position="4"/>
        <end position="260"/>
    </location>
</feature>
<dbReference type="GO" id="GO:0006123">
    <property type="term" value="P:mitochondrial electron transport, cytochrome c to oxygen"/>
    <property type="evidence" value="ECO:0007669"/>
    <property type="project" value="TreeGrafter"/>
</dbReference>
<gene>
    <name evidence="11" type="primary">cox3</name>
</gene>
<dbReference type="AlphaFoldDB" id="A0A8A9WN95"/>
<dbReference type="SUPFAM" id="SSF81452">
    <property type="entry name" value="Cytochrome c oxidase subunit III-like"/>
    <property type="match status" value="1"/>
</dbReference>
<dbReference type="InterPro" id="IPR000298">
    <property type="entry name" value="Cyt_c_oxidase-like_su3"/>
</dbReference>
<accession>A0A8A9WN95</accession>
<dbReference type="GO" id="GO:0005739">
    <property type="term" value="C:mitochondrion"/>
    <property type="evidence" value="ECO:0007669"/>
    <property type="project" value="TreeGrafter"/>
</dbReference>
<comment type="similarity">
    <text evidence="2 8">Belongs to the cytochrome c oxidase subunit 3 family.</text>
</comment>
<dbReference type="GO" id="GO:0004129">
    <property type="term" value="F:cytochrome-c oxidase activity"/>
    <property type="evidence" value="ECO:0007669"/>
    <property type="project" value="InterPro"/>
</dbReference>
<dbReference type="GO" id="GO:0016020">
    <property type="term" value="C:membrane"/>
    <property type="evidence" value="ECO:0007669"/>
    <property type="project" value="UniProtKB-SubCell"/>
</dbReference>
<dbReference type="PANTHER" id="PTHR11403">
    <property type="entry name" value="CYTOCHROME C OXIDASE SUBUNIT III"/>
    <property type="match status" value="1"/>
</dbReference>
<dbReference type="PANTHER" id="PTHR11403:SF7">
    <property type="entry name" value="CYTOCHROME C OXIDASE SUBUNIT 3"/>
    <property type="match status" value="1"/>
</dbReference>
<dbReference type="RefSeq" id="YP_010249645.1">
    <property type="nucleotide sequence ID" value="NC_060340.1"/>
</dbReference>
<evidence type="ECO:0000256" key="4">
    <source>
        <dbReference type="ARBA" id="ARBA00022692"/>
    </source>
</evidence>
<keyword evidence="4 8" id="KW-0812">Transmembrane</keyword>
<evidence type="ECO:0000256" key="3">
    <source>
        <dbReference type="ARBA" id="ARBA00015944"/>
    </source>
</evidence>
<comment type="subcellular location">
    <subcellularLocation>
        <location evidence="1">Membrane</location>
        <topology evidence="1">Multi-pass membrane protein</topology>
    </subcellularLocation>
</comment>
<dbReference type="Gene3D" id="1.10.287.70">
    <property type="match status" value="1"/>
</dbReference>
<evidence type="ECO:0000256" key="2">
    <source>
        <dbReference type="ARBA" id="ARBA00010581"/>
    </source>
</evidence>
<feature type="transmembrane region" description="Helical" evidence="9">
    <location>
        <begin position="161"/>
        <end position="178"/>
    </location>
</feature>
<geneLocation type="mitochondrion" evidence="11"/>
<keyword evidence="7 9" id="KW-0472">Membrane</keyword>
<keyword evidence="6 9" id="KW-1133">Transmembrane helix</keyword>
<name>A0A8A9WN95_9NEOP</name>
<feature type="transmembrane region" description="Helical" evidence="9">
    <location>
        <begin position="130"/>
        <end position="149"/>
    </location>
</feature>
<evidence type="ECO:0000256" key="7">
    <source>
        <dbReference type="ARBA" id="ARBA00023136"/>
    </source>
</evidence>
<keyword evidence="5" id="KW-1278">Translocase</keyword>
<evidence type="ECO:0000256" key="9">
    <source>
        <dbReference type="SAM" id="Phobius"/>
    </source>
</evidence>
<evidence type="ECO:0000256" key="6">
    <source>
        <dbReference type="ARBA" id="ARBA00022989"/>
    </source>
</evidence>
<dbReference type="InterPro" id="IPR013833">
    <property type="entry name" value="Cyt_c_oxidase_su3_a-hlx"/>
</dbReference>
<dbReference type="FunFam" id="1.20.120.80:FF:000002">
    <property type="entry name" value="Cytochrome c oxidase subunit 3"/>
    <property type="match status" value="1"/>
</dbReference>
<dbReference type="CDD" id="cd01665">
    <property type="entry name" value="Cyt_c_Oxidase_III"/>
    <property type="match status" value="1"/>
</dbReference>
<feature type="transmembrane region" description="Helical" evidence="9">
    <location>
        <begin position="190"/>
        <end position="217"/>
    </location>
</feature>
<feature type="transmembrane region" description="Helical" evidence="9">
    <location>
        <begin position="78"/>
        <end position="101"/>
    </location>
</feature>
<protein>
    <recommendedName>
        <fullName evidence="3 8">Cytochrome c oxidase subunit 3</fullName>
    </recommendedName>
</protein>
<dbReference type="InterPro" id="IPR033945">
    <property type="entry name" value="Cyt_c_oxase_su3_dom"/>
</dbReference>
<dbReference type="InterPro" id="IPR035973">
    <property type="entry name" value="Cyt_c_oxidase_su3-like_sf"/>
</dbReference>
<evidence type="ECO:0000313" key="11">
    <source>
        <dbReference type="EMBL" id="QTT60742.1"/>
    </source>
</evidence>
<comment type="function">
    <text evidence="8">Component of the cytochrome c oxidase, the last enzyme in the mitochondrial electron transport chain which drives oxidative phosphorylation. The respiratory chain contains 3 multisubunit complexes succinate dehydrogenase (complex II, CII), ubiquinol-cytochrome c oxidoreductase (cytochrome b-c1 complex, complex III, CIII) and cytochrome c oxidase (complex IV, CIV), that cooperate to transfer electrons derived from NADH and succinate to molecular oxygen, creating an electrochemical gradient over the inner membrane that drives transmembrane transport and the ATP synthase. Cytochrome c oxidase is the component of the respiratory chain that catalyzes the reduction of oxygen to water. Electrons originating from reduced cytochrome c in the intermembrane space (IMS) are transferred via the dinuclear copper A center (CU(A)) of subunit 2 and heme A of subunit 1 to the active site in subunit 1, a binuclear center (BNC) formed by heme A3 and copper B (CU(B)). The BNC reduces molecular oxygen to 2 water molecules using 4 electrons from cytochrome c in the IMS and 4 protons from the mitochondrial matrix.</text>
</comment>
<dbReference type="InterPro" id="IPR024791">
    <property type="entry name" value="Cyt_c/ubiquinol_Oxase_su3"/>
</dbReference>
<dbReference type="GeneID" id="70589466"/>
<dbReference type="EMBL" id="MW751816">
    <property type="protein sequence ID" value="QTT60742.1"/>
    <property type="molecule type" value="Genomic_DNA"/>
</dbReference>
<feature type="transmembrane region" description="Helical" evidence="9">
    <location>
        <begin position="39"/>
        <end position="57"/>
    </location>
</feature>
<organism evidence="11">
    <name type="scientific">Taeniothrips tigris</name>
    <dbReference type="NCBI Taxonomy" id="2824824"/>
    <lineage>
        <taxon>Eukaryota</taxon>
        <taxon>Metazoa</taxon>
        <taxon>Ecdysozoa</taxon>
        <taxon>Arthropoda</taxon>
        <taxon>Hexapoda</taxon>
        <taxon>Insecta</taxon>
        <taxon>Pterygota</taxon>
        <taxon>Neoptera</taxon>
        <taxon>Paraneoptera</taxon>
        <taxon>Thysanoptera</taxon>
        <taxon>Terebrantia</taxon>
        <taxon>Thripoidea</taxon>
        <taxon>Thripidae</taxon>
        <taxon>Taeniothrips</taxon>
    </lineage>
</organism>
<sequence>MTKILVPFHLVSQSPWPILASMQVFNMVFSTAKLFNSKPDIFFINMIIMSLVAFLWWRDIIRESTMENRHTKEVTKGLKIGMMLFITSEVFFFLSFFWAFFHTSLSPDIFIGQSWPCKGIKSFNPMTIPLLNTLILLSSGVTLTASHHFMMIGMKKKSTSFLMVTVLMGIYFSILQYIEYKEASFSISDSVYGSTFFMATGFHGIHVIIGTIFLSTCHIRLLKNHFSSHHHFGFEAAAWYWHFVDVVWLFLYISIYWFGK</sequence>
<dbReference type="Pfam" id="PF00510">
    <property type="entry name" value="COX3"/>
    <property type="match status" value="1"/>
</dbReference>
<feature type="transmembrane region" description="Helical" evidence="9">
    <location>
        <begin position="238"/>
        <end position="258"/>
    </location>
</feature>
<evidence type="ECO:0000259" key="10">
    <source>
        <dbReference type="PROSITE" id="PS50253"/>
    </source>
</evidence>
<evidence type="ECO:0000256" key="5">
    <source>
        <dbReference type="ARBA" id="ARBA00022967"/>
    </source>
</evidence>
<dbReference type="PROSITE" id="PS50253">
    <property type="entry name" value="COX3"/>
    <property type="match status" value="1"/>
</dbReference>
<evidence type="ECO:0000256" key="1">
    <source>
        <dbReference type="ARBA" id="ARBA00004141"/>
    </source>
</evidence>
<proteinExistence type="inferred from homology"/>
<reference evidence="11" key="1">
    <citation type="submission" date="2021-03" db="EMBL/GenBank/DDBJ databases">
        <title>Mitogenome of Taeniothrips tigris.</title>
        <authorList>
            <person name="Kumar V."/>
            <person name="Tyagi K."/>
            <person name="Pakrashi A."/>
            <person name="Chandra K."/>
        </authorList>
    </citation>
    <scope>NUCLEOTIDE SEQUENCE</scope>
</reference>